<accession>A0A1G2E2S8</accession>
<reference evidence="7 8" key="1">
    <citation type="journal article" date="2016" name="Nat. Commun.">
        <title>Thousands of microbial genomes shed light on interconnected biogeochemical processes in an aquifer system.</title>
        <authorList>
            <person name="Anantharaman K."/>
            <person name="Brown C.T."/>
            <person name="Hug L.A."/>
            <person name="Sharon I."/>
            <person name="Castelle C.J."/>
            <person name="Probst A.J."/>
            <person name="Thomas B.C."/>
            <person name="Singh A."/>
            <person name="Wilkins M.J."/>
            <person name="Karaoz U."/>
            <person name="Brodie E.L."/>
            <person name="Williams K.H."/>
            <person name="Hubbard S.S."/>
            <person name="Banfield J.F."/>
        </authorList>
    </citation>
    <scope>NUCLEOTIDE SEQUENCE [LARGE SCALE GENOMIC DNA]</scope>
</reference>
<dbReference type="EMBL" id="MHLU01000029">
    <property type="protein sequence ID" value="OGZ20156.1"/>
    <property type="molecule type" value="Genomic_DNA"/>
</dbReference>
<dbReference type="Gene3D" id="1.20.120.910">
    <property type="entry name" value="DksA, coiled-coil domain"/>
    <property type="match status" value="1"/>
</dbReference>
<dbReference type="Pfam" id="PF01258">
    <property type="entry name" value="zf-dskA_traR"/>
    <property type="match status" value="1"/>
</dbReference>
<keyword evidence="2" id="KW-0863">Zinc-finger</keyword>
<dbReference type="PANTHER" id="PTHR33823:SF4">
    <property type="entry name" value="GENERAL STRESS PROTEIN 16O"/>
    <property type="match status" value="1"/>
</dbReference>
<evidence type="ECO:0000256" key="2">
    <source>
        <dbReference type="ARBA" id="ARBA00022771"/>
    </source>
</evidence>
<dbReference type="Proteomes" id="UP000178106">
    <property type="component" value="Unassembled WGS sequence"/>
</dbReference>
<keyword evidence="1" id="KW-0479">Metal-binding</keyword>
<dbReference type="InterPro" id="IPR000962">
    <property type="entry name" value="Znf_DskA_TraR"/>
</dbReference>
<dbReference type="PROSITE" id="PS51128">
    <property type="entry name" value="ZF_DKSA_2"/>
    <property type="match status" value="1"/>
</dbReference>
<evidence type="ECO:0000256" key="5">
    <source>
        <dbReference type="SAM" id="Coils"/>
    </source>
</evidence>
<dbReference type="InterPro" id="IPR037187">
    <property type="entry name" value="DnaK_N"/>
</dbReference>
<dbReference type="GO" id="GO:0008270">
    <property type="term" value="F:zinc ion binding"/>
    <property type="evidence" value="ECO:0007669"/>
    <property type="project" value="UniProtKB-KW"/>
</dbReference>
<feature type="domain" description="Zinc finger DksA/TraR C4-type" evidence="6">
    <location>
        <begin position="88"/>
        <end position="115"/>
    </location>
</feature>
<dbReference type="AlphaFoldDB" id="A0A1G2E2S8"/>
<comment type="caution">
    <text evidence="7">The sequence shown here is derived from an EMBL/GenBank/DDBJ whole genome shotgun (WGS) entry which is preliminary data.</text>
</comment>
<dbReference type="SUPFAM" id="SSF109635">
    <property type="entry name" value="DnaK suppressor protein DksA, alpha-hairpin domain"/>
    <property type="match status" value="1"/>
</dbReference>
<proteinExistence type="predicted"/>
<organism evidence="7 8">
    <name type="scientific">Candidatus Lloydbacteria bacterium RIFOXYC12_FULL_46_25</name>
    <dbReference type="NCBI Taxonomy" id="1798670"/>
    <lineage>
        <taxon>Bacteria</taxon>
        <taxon>Candidatus Lloydiibacteriota</taxon>
    </lineage>
</organism>
<evidence type="ECO:0000259" key="6">
    <source>
        <dbReference type="Pfam" id="PF01258"/>
    </source>
</evidence>
<dbReference type="PANTHER" id="PTHR33823">
    <property type="entry name" value="RNA POLYMERASE-BINDING TRANSCRIPTION FACTOR DKSA-RELATED"/>
    <property type="match status" value="1"/>
</dbReference>
<evidence type="ECO:0000256" key="3">
    <source>
        <dbReference type="ARBA" id="ARBA00022833"/>
    </source>
</evidence>
<evidence type="ECO:0000256" key="4">
    <source>
        <dbReference type="PROSITE-ProRule" id="PRU00510"/>
    </source>
</evidence>
<keyword evidence="3" id="KW-0862">Zinc</keyword>
<evidence type="ECO:0000313" key="8">
    <source>
        <dbReference type="Proteomes" id="UP000178106"/>
    </source>
</evidence>
<protein>
    <recommendedName>
        <fullName evidence="6">Zinc finger DksA/TraR C4-type domain-containing protein</fullName>
    </recommendedName>
</protein>
<sequence>MRTDITELKQQLQEEKALLERELASVGRINPDNPEDWEATSEDLNIPQADMNERADEITDFEDRSAIEYELEERYNKVKDALARIENGTYGVCVTCGQDIERERMSANSAATTCKAHMG</sequence>
<feature type="coiled-coil region" evidence="5">
    <location>
        <begin position="2"/>
        <end position="29"/>
    </location>
</feature>
<evidence type="ECO:0000313" key="7">
    <source>
        <dbReference type="EMBL" id="OGZ20156.1"/>
    </source>
</evidence>
<feature type="zinc finger region" description="dksA C4-type" evidence="4">
    <location>
        <begin position="93"/>
        <end position="117"/>
    </location>
</feature>
<gene>
    <name evidence="7" type="ORF">A2494_02685</name>
</gene>
<evidence type="ECO:0000256" key="1">
    <source>
        <dbReference type="ARBA" id="ARBA00022723"/>
    </source>
</evidence>
<keyword evidence="5" id="KW-0175">Coiled coil</keyword>
<name>A0A1G2E2S8_9BACT</name>